<dbReference type="PANTHER" id="PTHR37422:SF13">
    <property type="entry name" value="LIPOPOLYSACCHARIDE BIOSYNTHESIS PROTEIN PA4999-RELATED"/>
    <property type="match status" value="1"/>
</dbReference>
<dbReference type="Proteomes" id="UP001373496">
    <property type="component" value="Unassembled WGS sequence"/>
</dbReference>
<feature type="transmembrane region" description="Helical" evidence="5">
    <location>
        <begin position="70"/>
        <end position="92"/>
    </location>
</feature>
<feature type="transmembrane region" description="Helical" evidence="5">
    <location>
        <begin position="112"/>
        <end position="132"/>
    </location>
</feature>
<evidence type="ECO:0000256" key="3">
    <source>
        <dbReference type="ARBA" id="ARBA00022989"/>
    </source>
</evidence>
<comment type="subcellular location">
    <subcellularLocation>
        <location evidence="1">Membrane</location>
        <topology evidence="1">Multi-pass membrane protein</topology>
    </subcellularLocation>
</comment>
<dbReference type="EMBL" id="JBAPLV010000006">
    <property type="protein sequence ID" value="MEI4278283.1"/>
    <property type="molecule type" value="Genomic_DNA"/>
</dbReference>
<proteinExistence type="predicted"/>
<keyword evidence="4 5" id="KW-0472">Membrane</keyword>
<feature type="transmembrane region" description="Helical" evidence="5">
    <location>
        <begin position="189"/>
        <end position="211"/>
    </location>
</feature>
<dbReference type="Pfam" id="PF04932">
    <property type="entry name" value="Wzy_C"/>
    <property type="match status" value="1"/>
</dbReference>
<comment type="caution">
    <text evidence="7">The sequence shown here is derived from an EMBL/GenBank/DDBJ whole genome shotgun (WGS) entry which is preliminary data.</text>
</comment>
<feature type="transmembrane region" description="Helical" evidence="5">
    <location>
        <begin position="12"/>
        <end position="30"/>
    </location>
</feature>
<dbReference type="GO" id="GO:0016874">
    <property type="term" value="F:ligase activity"/>
    <property type="evidence" value="ECO:0007669"/>
    <property type="project" value="UniProtKB-KW"/>
</dbReference>
<gene>
    <name evidence="7" type="ORF">UXQ13_07375</name>
</gene>
<dbReference type="InterPro" id="IPR007016">
    <property type="entry name" value="O-antigen_ligase-rel_domated"/>
</dbReference>
<name>A0ABU8E3S5_9ACTN</name>
<keyword evidence="8" id="KW-1185">Reference proteome</keyword>
<dbReference type="RefSeq" id="WP_336392107.1">
    <property type="nucleotide sequence ID" value="NZ_JBAPLV010000006.1"/>
</dbReference>
<keyword evidence="3 5" id="KW-1133">Transmembrane helix</keyword>
<keyword evidence="2 5" id="KW-0812">Transmembrane</keyword>
<sequence>MFNRSKRQPGREHLGTALLAISTLTLIGILRGVEEYGIGPTIVEARLILLPLTAVAWASSVGRSWEIENAVFRSSLVYLGFGLVVVALYHSVRFGVGTSSSRFITIDGVEQSSRVLTQIQALMLLLGALVAVERWISGRGRIWFWVAALFLLSIVISQQRSVWLASVAALVVAYACSDRSRRGRFNLAFALAAVAGLVGLAAVPAAFAGILGSGEDTATYDSRSYGWGQLLQLFWDSGWTSRLFGLPFGAGFDRLDTNGLLVSFSPHNWYLLILLRLGLIGLAAFIYLIFSSMRSVLRRPDRRIGAPVAAAVLVFCWTYGLSWVLAIFLARSVTGFEPADRGAAEMEPRKMEKM</sequence>
<feature type="transmembrane region" description="Helical" evidence="5">
    <location>
        <begin position="162"/>
        <end position="177"/>
    </location>
</feature>
<evidence type="ECO:0000256" key="5">
    <source>
        <dbReference type="SAM" id="Phobius"/>
    </source>
</evidence>
<evidence type="ECO:0000256" key="1">
    <source>
        <dbReference type="ARBA" id="ARBA00004141"/>
    </source>
</evidence>
<feature type="transmembrane region" description="Helical" evidence="5">
    <location>
        <begin position="269"/>
        <end position="290"/>
    </location>
</feature>
<reference evidence="7 8" key="1">
    <citation type="submission" date="2024-03" db="EMBL/GenBank/DDBJ databases">
        <title>Draft genome sequence of Klenkia terrae.</title>
        <authorList>
            <person name="Duangmal K."/>
            <person name="Chantavorakit T."/>
        </authorList>
    </citation>
    <scope>NUCLEOTIDE SEQUENCE [LARGE SCALE GENOMIC DNA]</scope>
    <source>
        <strain evidence="7 8">JCM 17786</strain>
    </source>
</reference>
<feature type="transmembrane region" description="Helical" evidence="5">
    <location>
        <begin position="139"/>
        <end position="156"/>
    </location>
</feature>
<protein>
    <submittedName>
        <fullName evidence="7">O-antigen ligase family protein</fullName>
    </submittedName>
</protein>
<accession>A0ABU8E3S5</accession>
<feature type="domain" description="O-antigen ligase-related" evidence="6">
    <location>
        <begin position="146"/>
        <end position="286"/>
    </location>
</feature>
<evidence type="ECO:0000259" key="6">
    <source>
        <dbReference type="Pfam" id="PF04932"/>
    </source>
</evidence>
<feature type="transmembrane region" description="Helical" evidence="5">
    <location>
        <begin position="310"/>
        <end position="330"/>
    </location>
</feature>
<evidence type="ECO:0000256" key="4">
    <source>
        <dbReference type="ARBA" id="ARBA00023136"/>
    </source>
</evidence>
<organism evidence="7 8">
    <name type="scientific">Klenkia terrae</name>
    <dbReference type="NCBI Taxonomy" id="1052259"/>
    <lineage>
        <taxon>Bacteria</taxon>
        <taxon>Bacillati</taxon>
        <taxon>Actinomycetota</taxon>
        <taxon>Actinomycetes</taxon>
        <taxon>Geodermatophilales</taxon>
        <taxon>Geodermatophilaceae</taxon>
        <taxon>Klenkia</taxon>
    </lineage>
</organism>
<evidence type="ECO:0000313" key="7">
    <source>
        <dbReference type="EMBL" id="MEI4278283.1"/>
    </source>
</evidence>
<dbReference type="PANTHER" id="PTHR37422">
    <property type="entry name" value="TEICHURONIC ACID BIOSYNTHESIS PROTEIN TUAE"/>
    <property type="match status" value="1"/>
</dbReference>
<dbReference type="InterPro" id="IPR051533">
    <property type="entry name" value="WaaL-like"/>
</dbReference>
<evidence type="ECO:0000313" key="8">
    <source>
        <dbReference type="Proteomes" id="UP001373496"/>
    </source>
</evidence>
<feature type="transmembrane region" description="Helical" evidence="5">
    <location>
        <begin position="36"/>
        <end position="58"/>
    </location>
</feature>
<keyword evidence="7" id="KW-0436">Ligase</keyword>
<evidence type="ECO:0000256" key="2">
    <source>
        <dbReference type="ARBA" id="ARBA00022692"/>
    </source>
</evidence>